<feature type="compositionally biased region" description="Polar residues" evidence="1">
    <location>
        <begin position="8"/>
        <end position="29"/>
    </location>
</feature>
<dbReference type="Pfam" id="PF01041">
    <property type="entry name" value="DegT_DnrJ_EryC1"/>
    <property type="match status" value="1"/>
</dbReference>
<evidence type="ECO:0000313" key="2">
    <source>
        <dbReference type="EMBL" id="CDJ52732.1"/>
    </source>
</evidence>
<dbReference type="GO" id="GO:0008483">
    <property type="term" value="F:transaminase activity"/>
    <property type="evidence" value="ECO:0007669"/>
    <property type="project" value="TreeGrafter"/>
</dbReference>
<dbReference type="OrthoDB" id="416253at2759"/>
<evidence type="ECO:0000313" key="3">
    <source>
        <dbReference type="Proteomes" id="UP000030750"/>
    </source>
</evidence>
<dbReference type="AlphaFoldDB" id="U6LQV7"/>
<dbReference type="Gene3D" id="3.40.640.10">
    <property type="entry name" value="Type I PLP-dependent aspartate aminotransferase-like (Major domain)"/>
    <property type="match status" value="1"/>
</dbReference>
<dbReference type="PANTHER" id="PTHR30244:SF34">
    <property type="entry name" value="DTDP-4-AMINO-4,6-DIDEOXYGALACTOSE TRANSAMINASE"/>
    <property type="match status" value="1"/>
</dbReference>
<evidence type="ECO:0000256" key="1">
    <source>
        <dbReference type="SAM" id="MobiDB-lite"/>
    </source>
</evidence>
<sequence>MEGMDFYQGNTDKGSSSPSKTTEGSVTDTGKSEGDLRLMDKLLEPPVPSVELRAEEGQFEPVTPPTPQSPLAALAVYIDVNFTSALQMLRTAASAAVEEAKATLFLGSNGRFNITRRLHRGLENLWIRPCPPLTSVNFDNICLLLGSLQHQGHRCGLRTPTLGSSSGELPAVDCIHEAAAHVDGTSLSCSSADNLVGCISPENEACSADSLPATWRPFCRHDGTFIAPPLELLAAFADSNSAHKPHDCRFSLTPEGHEPWTLRPKTSFPSTVGCVVGLCVRSLLDLYIQAIRSLQPALLPKRSVVLVSAVNVPMMFRVLKEHDLIVQPLDLDPHTLMPTEQSLQNAVECWGSRVKALLCSHLYGGICDLQPLVDFSAKHKLLLIEDCAESFVGELYRGQ</sequence>
<dbReference type="GO" id="GO:0000271">
    <property type="term" value="P:polysaccharide biosynthetic process"/>
    <property type="evidence" value="ECO:0007669"/>
    <property type="project" value="TreeGrafter"/>
</dbReference>
<dbReference type="EMBL" id="HG713182">
    <property type="protein sequence ID" value="CDJ52732.1"/>
    <property type="molecule type" value="Genomic_DNA"/>
</dbReference>
<dbReference type="PANTHER" id="PTHR30244">
    <property type="entry name" value="TRANSAMINASE"/>
    <property type="match status" value="1"/>
</dbReference>
<reference evidence="2" key="1">
    <citation type="submission" date="2013-10" db="EMBL/GenBank/DDBJ databases">
        <title>Genomic analysis of the causative agents of coccidiosis in chickens.</title>
        <authorList>
            <person name="Reid A.J."/>
            <person name="Blake D."/>
            <person name="Billington K."/>
            <person name="Browne H."/>
            <person name="Dunn M."/>
            <person name="Hung S."/>
            <person name="Kawahara F."/>
            <person name="Miranda-Saavedra D."/>
            <person name="Mourier T."/>
            <person name="Nagra H."/>
            <person name="Otto T.D."/>
            <person name="Rawlings N."/>
            <person name="Sanchez A."/>
            <person name="Sanders M."/>
            <person name="Subramaniam C."/>
            <person name="Tay Y."/>
            <person name="Dear P."/>
            <person name="Doerig C."/>
            <person name="Gruber A."/>
            <person name="Parkinson J."/>
            <person name="Shirley M."/>
            <person name="Wan K.L."/>
            <person name="Berriman M."/>
            <person name="Tomley F."/>
            <person name="Pain A."/>
        </authorList>
    </citation>
    <scope>NUCLEOTIDE SEQUENCE [LARGE SCALE GENOMIC DNA]</scope>
    <source>
        <strain evidence="2">Houghton</strain>
    </source>
</reference>
<accession>U6LQV7</accession>
<proteinExistence type="predicted"/>
<dbReference type="SUPFAM" id="SSF53383">
    <property type="entry name" value="PLP-dependent transferases"/>
    <property type="match status" value="1"/>
</dbReference>
<protein>
    <submittedName>
        <fullName evidence="2">Innexin unc-9, related</fullName>
    </submittedName>
</protein>
<feature type="region of interest" description="Disordered" evidence="1">
    <location>
        <begin position="1"/>
        <end position="38"/>
    </location>
</feature>
<dbReference type="VEuPathDB" id="ToxoDB:EBH_0004750"/>
<organism evidence="2 3">
    <name type="scientific">Eimeria brunetti</name>
    <dbReference type="NCBI Taxonomy" id="51314"/>
    <lineage>
        <taxon>Eukaryota</taxon>
        <taxon>Sar</taxon>
        <taxon>Alveolata</taxon>
        <taxon>Apicomplexa</taxon>
        <taxon>Conoidasida</taxon>
        <taxon>Coccidia</taxon>
        <taxon>Eucoccidiorida</taxon>
        <taxon>Eimeriorina</taxon>
        <taxon>Eimeriidae</taxon>
        <taxon>Eimeria</taxon>
    </lineage>
</organism>
<dbReference type="InterPro" id="IPR015421">
    <property type="entry name" value="PyrdxlP-dep_Trfase_major"/>
</dbReference>
<dbReference type="InterPro" id="IPR000653">
    <property type="entry name" value="DegT/StrS_aminotransferase"/>
</dbReference>
<dbReference type="Proteomes" id="UP000030750">
    <property type="component" value="Unassembled WGS sequence"/>
</dbReference>
<gene>
    <name evidence="2" type="ORF">EBH_0004750</name>
</gene>
<keyword evidence="3" id="KW-1185">Reference proteome</keyword>
<reference evidence="2" key="2">
    <citation type="submission" date="2013-10" db="EMBL/GenBank/DDBJ databases">
        <authorList>
            <person name="Aslett M."/>
        </authorList>
    </citation>
    <scope>NUCLEOTIDE SEQUENCE [LARGE SCALE GENOMIC DNA]</scope>
    <source>
        <strain evidence="2">Houghton</strain>
    </source>
</reference>
<dbReference type="InterPro" id="IPR015424">
    <property type="entry name" value="PyrdxlP-dep_Trfase"/>
</dbReference>
<name>U6LQV7_9EIME</name>
<dbReference type="GO" id="GO:0030170">
    <property type="term" value="F:pyridoxal phosphate binding"/>
    <property type="evidence" value="ECO:0007669"/>
    <property type="project" value="TreeGrafter"/>
</dbReference>